<name>A0A0A0DM21_9STRE</name>
<dbReference type="Proteomes" id="UP000030019">
    <property type="component" value="Unassembled WGS sequence"/>
</dbReference>
<evidence type="ECO:0000313" key="2">
    <source>
        <dbReference type="Proteomes" id="UP000030019"/>
    </source>
</evidence>
<dbReference type="PATRIC" id="fig|176090.4.peg.198"/>
<gene>
    <name evidence="1" type="ORF">SSIN_0198</name>
</gene>
<reference evidence="1 2" key="1">
    <citation type="submission" date="2014-06" db="EMBL/GenBank/DDBJ databases">
        <authorList>
            <person name="Teng J.L."/>
            <person name="Huang Y."/>
            <person name="Tse H."/>
            <person name="Lau S.K."/>
            <person name="Woo P.C."/>
        </authorList>
    </citation>
    <scope>NUCLEOTIDE SEQUENCE [LARGE SCALE GENOMIC DNA]</scope>
    <source>
        <strain evidence="1 2">HKU4</strain>
    </source>
</reference>
<sequence>MVEMELKADLAWMVEMDLVPLVGLDDFLEQSYLDYPKFLSIDSLH</sequence>
<proteinExistence type="predicted"/>
<evidence type="ECO:0000313" key="1">
    <source>
        <dbReference type="EMBL" id="KGM38002.1"/>
    </source>
</evidence>
<accession>A0A0A0DM21</accession>
<organism evidence="1 2">
    <name type="scientific">Streptococcus sinensis</name>
    <dbReference type="NCBI Taxonomy" id="176090"/>
    <lineage>
        <taxon>Bacteria</taxon>
        <taxon>Bacillati</taxon>
        <taxon>Bacillota</taxon>
        <taxon>Bacilli</taxon>
        <taxon>Lactobacillales</taxon>
        <taxon>Streptococcaceae</taxon>
        <taxon>Streptococcus</taxon>
    </lineage>
</organism>
<dbReference type="AlphaFoldDB" id="A0A0A0DM21"/>
<protein>
    <submittedName>
        <fullName evidence="1">Uncharacterized protein</fullName>
    </submittedName>
</protein>
<keyword evidence="2" id="KW-1185">Reference proteome</keyword>
<dbReference type="EMBL" id="JPEN01000020">
    <property type="protein sequence ID" value="KGM38002.1"/>
    <property type="molecule type" value="Genomic_DNA"/>
</dbReference>
<comment type="caution">
    <text evidence="1">The sequence shown here is derived from an EMBL/GenBank/DDBJ whole genome shotgun (WGS) entry which is preliminary data.</text>
</comment>